<comment type="catalytic activity">
    <reaction evidence="1 9">
        <text>a ribonucleoside 5'-phosphate + H2O = a ribonucleoside + phosphate</text>
        <dbReference type="Rhea" id="RHEA:12484"/>
        <dbReference type="ChEBI" id="CHEBI:15377"/>
        <dbReference type="ChEBI" id="CHEBI:18254"/>
        <dbReference type="ChEBI" id="CHEBI:43474"/>
        <dbReference type="ChEBI" id="CHEBI:58043"/>
        <dbReference type="EC" id="3.1.3.5"/>
    </reaction>
</comment>
<feature type="binding site" evidence="9">
    <location>
        <position position="55"/>
    </location>
    <ligand>
        <name>a divalent metal cation</name>
        <dbReference type="ChEBI" id="CHEBI:60240"/>
    </ligand>
</feature>
<keyword evidence="7 9" id="KW-0547">Nucleotide-binding</keyword>
<feature type="binding site" evidence="9">
    <location>
        <position position="113"/>
    </location>
    <ligand>
        <name>a divalent metal cation</name>
        <dbReference type="ChEBI" id="CHEBI:60240"/>
    </ligand>
</feature>
<dbReference type="EMBL" id="CP002304">
    <property type="protein sequence ID" value="ADQ14718.1"/>
    <property type="molecule type" value="Genomic_DNA"/>
</dbReference>
<comment type="function">
    <text evidence="9">Nucleotidase that shows phosphatase activity on nucleoside 5'-monophosphates.</text>
</comment>
<evidence type="ECO:0000256" key="4">
    <source>
        <dbReference type="ARBA" id="ARBA00011062"/>
    </source>
</evidence>
<dbReference type="STRING" id="656519.Halsa_1290"/>
<dbReference type="KEGG" id="has:Halsa_1290"/>
<comment type="similarity">
    <text evidence="4 9">Belongs to the SurE nucleotidase family.</text>
</comment>
<dbReference type="GO" id="GO:0000166">
    <property type="term" value="F:nucleotide binding"/>
    <property type="evidence" value="ECO:0007669"/>
    <property type="project" value="UniProtKB-KW"/>
</dbReference>
<dbReference type="EC" id="3.1.3.5" evidence="9"/>
<evidence type="ECO:0000256" key="7">
    <source>
        <dbReference type="ARBA" id="ARBA00022741"/>
    </source>
</evidence>
<dbReference type="GO" id="GO:0005737">
    <property type="term" value="C:cytoplasm"/>
    <property type="evidence" value="ECO:0007669"/>
    <property type="project" value="UniProtKB-SubCell"/>
</dbReference>
<evidence type="ECO:0000256" key="9">
    <source>
        <dbReference type="HAMAP-Rule" id="MF_00060"/>
    </source>
</evidence>
<keyword evidence="12" id="KW-1185">Reference proteome</keyword>
<dbReference type="GO" id="GO:0046872">
    <property type="term" value="F:metal ion binding"/>
    <property type="evidence" value="ECO:0007669"/>
    <property type="project" value="UniProtKB-UniRule"/>
</dbReference>
<proteinExistence type="inferred from homology"/>
<evidence type="ECO:0000256" key="6">
    <source>
        <dbReference type="ARBA" id="ARBA00022723"/>
    </source>
</evidence>
<evidence type="ECO:0000256" key="8">
    <source>
        <dbReference type="ARBA" id="ARBA00022801"/>
    </source>
</evidence>
<dbReference type="PANTHER" id="PTHR30457">
    <property type="entry name" value="5'-NUCLEOTIDASE SURE"/>
    <property type="match status" value="1"/>
</dbReference>
<comment type="subcellular location">
    <subcellularLocation>
        <location evidence="3 9">Cytoplasm</location>
    </subcellularLocation>
</comment>
<evidence type="ECO:0000313" key="12">
    <source>
        <dbReference type="Proteomes" id="UP000007434"/>
    </source>
</evidence>
<reference evidence="11 12" key="1">
    <citation type="submission" date="2010-11" db="EMBL/GenBank/DDBJ databases">
        <title>Complete sequence of Halanaerobium sp. sapolanicus.</title>
        <authorList>
            <consortium name="US DOE Joint Genome Institute"/>
            <person name="Lucas S."/>
            <person name="Copeland A."/>
            <person name="Lapidus A."/>
            <person name="Cheng J.-F."/>
            <person name="Bruce D."/>
            <person name="Goodwin L."/>
            <person name="Pitluck S."/>
            <person name="Davenport K."/>
            <person name="Detter J.C."/>
            <person name="Han C."/>
            <person name="Tapia R."/>
            <person name="Land M."/>
            <person name="Hauser L."/>
            <person name="Jeffries C."/>
            <person name="Kyrpides N."/>
            <person name="Ivanova N."/>
            <person name="Mikhailova N."/>
            <person name="Begemann M.B."/>
            <person name="Mormile M.R."/>
            <person name="Wall J.D."/>
            <person name="Elias D.A."/>
            <person name="Woyke T."/>
        </authorList>
    </citation>
    <scope>NUCLEOTIDE SEQUENCE [LARGE SCALE GENOMIC DNA]</scope>
    <source>
        <strain evidence="12">sapolanicus</strain>
    </source>
</reference>
<dbReference type="AlphaFoldDB" id="E4RKP8"/>
<dbReference type="GO" id="GO:0004309">
    <property type="term" value="F:exopolyphosphatase activity"/>
    <property type="evidence" value="ECO:0007669"/>
    <property type="project" value="TreeGrafter"/>
</dbReference>
<dbReference type="SUPFAM" id="SSF64167">
    <property type="entry name" value="SurE-like"/>
    <property type="match status" value="1"/>
</dbReference>
<sequence>MYNVLPYFHYTEGGKLKILLTNDDGVYADGITDLATVLSANGHYVTVAAPDRERSASGHAITLHDPLRALKIKRSSLPDLTVYSVNGTPADCVKLAIEKLLDFEPDLIISGINHGPNLGLEILYSGTVSAAIEGSMLGFPSLAVSMNYTEESDFKKAAEYIVDLLDSDKILVDDKNLLLNINFPVEINDEADIVITKLGKSLYIDSFVEREDPFGNKYFWLNGSNKKLKDDNTDISEYLKGNISITPLKIDLTDNQQFKFLSKNFPKKIKLKNKDLNLESRQISEK</sequence>
<keyword evidence="5 9" id="KW-0963">Cytoplasm</keyword>
<dbReference type="Gene3D" id="3.40.1210.10">
    <property type="entry name" value="Survival protein SurE-like phosphatase/nucleotidase"/>
    <property type="match status" value="1"/>
</dbReference>
<dbReference type="PANTHER" id="PTHR30457:SF12">
    <property type="entry name" value="5'_3'-NUCLEOTIDASE SURE"/>
    <property type="match status" value="1"/>
</dbReference>
<dbReference type="FunFam" id="3.40.1210.10:FF:000001">
    <property type="entry name" value="5'/3'-nucleotidase SurE"/>
    <property type="match status" value="1"/>
</dbReference>
<comment type="cofactor">
    <cofactor evidence="9">
        <name>a divalent metal cation</name>
        <dbReference type="ChEBI" id="CHEBI:60240"/>
    </cofactor>
    <text evidence="9">Binds 1 divalent metal cation per subunit.</text>
</comment>
<evidence type="ECO:0000313" key="11">
    <source>
        <dbReference type="EMBL" id="ADQ14718.1"/>
    </source>
</evidence>
<evidence type="ECO:0000259" key="10">
    <source>
        <dbReference type="Pfam" id="PF01975"/>
    </source>
</evidence>
<keyword evidence="6 9" id="KW-0479">Metal-binding</keyword>
<dbReference type="GO" id="GO:0008253">
    <property type="term" value="F:5'-nucleotidase activity"/>
    <property type="evidence" value="ECO:0007669"/>
    <property type="project" value="UniProtKB-UniRule"/>
</dbReference>
<dbReference type="Proteomes" id="UP000007434">
    <property type="component" value="Chromosome"/>
</dbReference>
<feature type="binding site" evidence="9">
    <location>
        <position position="24"/>
    </location>
    <ligand>
        <name>a divalent metal cation</name>
        <dbReference type="ChEBI" id="CHEBI:60240"/>
    </ligand>
</feature>
<dbReference type="GO" id="GO:0008254">
    <property type="term" value="F:3'-nucleotidase activity"/>
    <property type="evidence" value="ECO:0007669"/>
    <property type="project" value="TreeGrafter"/>
</dbReference>
<protein>
    <recommendedName>
        <fullName evidence="9">5'-nucleotidase SurE</fullName>
        <ecNumber evidence="9">3.1.3.5</ecNumber>
    </recommendedName>
    <alternativeName>
        <fullName evidence="9">Nucleoside 5'-monophosphate phosphohydrolase</fullName>
    </alternativeName>
</protein>
<keyword evidence="8 9" id="KW-0378">Hydrolase</keyword>
<accession>E4RKP8</accession>
<dbReference type="NCBIfam" id="NF001492">
    <property type="entry name" value="PRK00346.2-2"/>
    <property type="match status" value="1"/>
</dbReference>
<feature type="domain" description="Survival protein SurE-like phosphatase/nucleotidase" evidence="10">
    <location>
        <begin position="18"/>
        <end position="203"/>
    </location>
</feature>
<dbReference type="InterPro" id="IPR030048">
    <property type="entry name" value="SurE"/>
</dbReference>
<dbReference type="InterPro" id="IPR036523">
    <property type="entry name" value="SurE-like_sf"/>
</dbReference>
<dbReference type="NCBIfam" id="NF001490">
    <property type="entry name" value="PRK00346.1-4"/>
    <property type="match status" value="1"/>
</dbReference>
<evidence type="ECO:0000256" key="1">
    <source>
        <dbReference type="ARBA" id="ARBA00000815"/>
    </source>
</evidence>
<reference evidence="11 12" key="2">
    <citation type="journal article" date="2011" name="J. Bacteriol.">
        <title>Complete Genome Sequence of the Haloalkaliphilic, Hydrogen Producing Halanaerobium hydrogenoformans.</title>
        <authorList>
            <person name="Brown S.D."/>
            <person name="Begemann M.B."/>
            <person name="Mormile M.R."/>
            <person name="Wall J.D."/>
            <person name="Han C.S."/>
            <person name="Goodwin L.A."/>
            <person name="Pitluck S."/>
            <person name="Land M.L."/>
            <person name="Hauser L.J."/>
            <person name="Elias D.A."/>
        </authorList>
    </citation>
    <scope>NUCLEOTIDE SEQUENCE [LARGE SCALE GENOMIC DNA]</scope>
    <source>
        <strain evidence="12">sapolanicus</strain>
    </source>
</reference>
<dbReference type="Pfam" id="PF01975">
    <property type="entry name" value="SurE"/>
    <property type="match status" value="1"/>
</dbReference>
<name>E4RKP8_HALHG</name>
<dbReference type="InterPro" id="IPR002828">
    <property type="entry name" value="SurE-like_Pase/nucleotidase"/>
</dbReference>
<dbReference type="NCBIfam" id="TIGR00087">
    <property type="entry name" value="surE"/>
    <property type="match status" value="1"/>
</dbReference>
<comment type="cofactor">
    <cofactor evidence="2">
        <name>Mg(2+)</name>
        <dbReference type="ChEBI" id="CHEBI:18420"/>
    </cofactor>
</comment>
<dbReference type="HOGENOM" id="CLU_045192_1_3_9"/>
<gene>
    <name evidence="9" type="primary">surE</name>
    <name evidence="11" type="ordered locus">Halsa_1290</name>
</gene>
<evidence type="ECO:0000256" key="2">
    <source>
        <dbReference type="ARBA" id="ARBA00001946"/>
    </source>
</evidence>
<evidence type="ECO:0000256" key="5">
    <source>
        <dbReference type="ARBA" id="ARBA00022490"/>
    </source>
</evidence>
<dbReference type="HAMAP" id="MF_00060">
    <property type="entry name" value="SurE"/>
    <property type="match status" value="1"/>
</dbReference>
<evidence type="ECO:0000256" key="3">
    <source>
        <dbReference type="ARBA" id="ARBA00004496"/>
    </source>
</evidence>
<feature type="binding site" evidence="9">
    <location>
        <position position="23"/>
    </location>
    <ligand>
        <name>a divalent metal cation</name>
        <dbReference type="ChEBI" id="CHEBI:60240"/>
    </ligand>
</feature>
<organism evidence="11 12">
    <name type="scientific">Halanaerobium hydrogeniformans</name>
    <name type="common">Halanaerobium sp. (strain sapolanicus)</name>
    <dbReference type="NCBI Taxonomy" id="656519"/>
    <lineage>
        <taxon>Bacteria</taxon>
        <taxon>Bacillati</taxon>
        <taxon>Bacillota</taxon>
        <taxon>Clostridia</taxon>
        <taxon>Halanaerobiales</taxon>
        <taxon>Halanaerobiaceae</taxon>
        <taxon>Halanaerobium</taxon>
    </lineage>
</organism>
<dbReference type="eggNOG" id="COG0496">
    <property type="taxonomic scope" value="Bacteria"/>
</dbReference>